<comment type="caution">
    <text evidence="2">The sequence shown here is derived from an EMBL/GenBank/DDBJ whole genome shotgun (WGS) entry which is preliminary data.</text>
</comment>
<gene>
    <name evidence="2" type="ORF">DLD82_01625</name>
</gene>
<dbReference type="SMART" id="SM00507">
    <property type="entry name" value="HNHc"/>
    <property type="match status" value="1"/>
</dbReference>
<dbReference type="Gene3D" id="1.10.30.50">
    <property type="match status" value="1"/>
</dbReference>
<evidence type="ECO:0000313" key="3">
    <source>
        <dbReference type="Proteomes" id="UP000245934"/>
    </source>
</evidence>
<sequence>MRTIRWKDHELCFESILQGMIASDSTIPFDFSSALKKCTKHDPLADQEILGVSSASIAFLEFLFHKAEGPYSSDFEQIAAIICIFFHKNPHLQNLIDLNSADALANMVLNKRGRLKFLISDQLELQIILKWWKKFGLAAVSPELVFDAIMSKPTIRDRLDAGDPLLMIRLSDVFPEHTDAVNPDKISRELLIEMAGAIRGPPSERRYHQLYQKYVKEDKNIWSVIEAEQKRILPMQMKRNKFLAYLVKKVHGSKCQICALTGEEREGPVEVHHIIPLSMNGKDLADNMLVTCLFHHKAIHSGRILVSCENELITIIDSDKKWTIPVNRPKKIE</sequence>
<feature type="domain" description="HNH nuclease" evidence="1">
    <location>
        <begin position="241"/>
        <end position="297"/>
    </location>
</feature>
<dbReference type="Pfam" id="PF01844">
    <property type="entry name" value="HNH"/>
    <property type="match status" value="1"/>
</dbReference>
<dbReference type="CDD" id="cd00085">
    <property type="entry name" value="HNHc"/>
    <property type="match status" value="1"/>
</dbReference>
<dbReference type="OrthoDB" id="11472at2157"/>
<organism evidence="2 3">
    <name type="scientific">Methanospirillum stamsii</name>
    <dbReference type="NCBI Taxonomy" id="1277351"/>
    <lineage>
        <taxon>Archaea</taxon>
        <taxon>Methanobacteriati</taxon>
        <taxon>Methanobacteriota</taxon>
        <taxon>Stenosarchaea group</taxon>
        <taxon>Methanomicrobia</taxon>
        <taxon>Methanomicrobiales</taxon>
        <taxon>Methanospirillaceae</taxon>
        <taxon>Methanospirillum</taxon>
    </lineage>
</organism>
<dbReference type="Proteomes" id="UP000245934">
    <property type="component" value="Unassembled WGS sequence"/>
</dbReference>
<dbReference type="GeneID" id="97608510"/>
<protein>
    <recommendedName>
        <fullName evidence="1">HNH nuclease domain-containing protein</fullName>
    </recommendedName>
</protein>
<dbReference type="GO" id="GO:0003676">
    <property type="term" value="F:nucleic acid binding"/>
    <property type="evidence" value="ECO:0007669"/>
    <property type="project" value="InterPro"/>
</dbReference>
<dbReference type="InterPro" id="IPR002711">
    <property type="entry name" value="HNH"/>
</dbReference>
<evidence type="ECO:0000313" key="2">
    <source>
        <dbReference type="EMBL" id="PWR76019.1"/>
    </source>
</evidence>
<reference evidence="2 3" key="1">
    <citation type="submission" date="2018-05" db="EMBL/GenBank/DDBJ databases">
        <title>Draft genome of Methanospirillum stamsii Pt1.</title>
        <authorList>
            <person name="Dueholm M.S."/>
            <person name="Nielsen P.H."/>
            <person name="Bakmann L.F."/>
            <person name="Otzen D.E."/>
        </authorList>
    </citation>
    <scope>NUCLEOTIDE SEQUENCE [LARGE SCALE GENOMIC DNA]</scope>
    <source>
        <strain evidence="2 3">Pt1</strain>
    </source>
</reference>
<dbReference type="AlphaFoldDB" id="A0A2V2N848"/>
<proteinExistence type="predicted"/>
<dbReference type="GO" id="GO:0008270">
    <property type="term" value="F:zinc ion binding"/>
    <property type="evidence" value="ECO:0007669"/>
    <property type="project" value="InterPro"/>
</dbReference>
<name>A0A2V2N848_9EURY</name>
<evidence type="ECO:0000259" key="1">
    <source>
        <dbReference type="SMART" id="SM00507"/>
    </source>
</evidence>
<keyword evidence="3" id="KW-1185">Reference proteome</keyword>
<dbReference type="GO" id="GO:0004519">
    <property type="term" value="F:endonuclease activity"/>
    <property type="evidence" value="ECO:0007669"/>
    <property type="project" value="InterPro"/>
</dbReference>
<dbReference type="InterPro" id="IPR003615">
    <property type="entry name" value="HNH_nuc"/>
</dbReference>
<accession>A0A2V2N848</accession>
<dbReference type="RefSeq" id="WP_109939369.1">
    <property type="nucleotide sequence ID" value="NZ_CP176366.1"/>
</dbReference>
<dbReference type="EMBL" id="QGMZ01000005">
    <property type="protein sequence ID" value="PWR76019.1"/>
    <property type="molecule type" value="Genomic_DNA"/>
</dbReference>